<keyword evidence="2" id="KW-1185">Reference proteome</keyword>
<comment type="caution">
    <text evidence="1">The sequence shown here is derived from an EMBL/GenBank/DDBJ whole genome shotgun (WGS) entry which is preliminary data.</text>
</comment>
<sequence>MSGISRTCAGASILRGSRSTQGVAIAADVFDDIGFAAEHAADHQKGASRAEPVQLLDDRLGCRPSEHDLIHRAEYDTTFIHGCPPRTFFGPCYKPWRQG</sequence>
<evidence type="ECO:0000313" key="2">
    <source>
        <dbReference type="Proteomes" id="UP000051913"/>
    </source>
</evidence>
<accession>A0A0R3L0I2</accession>
<name>A0A0R3L0I2_9BRAD</name>
<protein>
    <submittedName>
        <fullName evidence="1">Uncharacterized protein</fullName>
    </submittedName>
</protein>
<reference evidence="1 2" key="1">
    <citation type="submission" date="2014-03" db="EMBL/GenBank/DDBJ databases">
        <title>Bradyrhizobium valentinum sp. nov., isolated from effective nodules of Lupinus mariae-josephae, a lupine endemic of basic-lime soils in Eastern Spain.</title>
        <authorList>
            <person name="Duran D."/>
            <person name="Rey L."/>
            <person name="Navarro A."/>
            <person name="Busquets A."/>
            <person name="Imperial J."/>
            <person name="Ruiz-Argueso T."/>
        </authorList>
    </citation>
    <scope>NUCLEOTIDE SEQUENCE [LARGE SCALE GENOMIC DNA]</scope>
    <source>
        <strain evidence="1 2">LmjM3</strain>
    </source>
</reference>
<gene>
    <name evidence="1" type="ORF">CP49_05490</name>
</gene>
<dbReference type="AlphaFoldDB" id="A0A0R3L0I2"/>
<dbReference type="Proteomes" id="UP000051913">
    <property type="component" value="Unassembled WGS sequence"/>
</dbReference>
<proteinExistence type="predicted"/>
<organism evidence="1 2">
    <name type="scientific">Bradyrhizobium valentinum</name>
    <dbReference type="NCBI Taxonomy" id="1518501"/>
    <lineage>
        <taxon>Bacteria</taxon>
        <taxon>Pseudomonadati</taxon>
        <taxon>Pseudomonadota</taxon>
        <taxon>Alphaproteobacteria</taxon>
        <taxon>Hyphomicrobiales</taxon>
        <taxon>Nitrobacteraceae</taxon>
        <taxon>Bradyrhizobium</taxon>
    </lineage>
</organism>
<evidence type="ECO:0000313" key="1">
    <source>
        <dbReference type="EMBL" id="KRR01082.1"/>
    </source>
</evidence>
<dbReference type="EMBL" id="LLXX01000161">
    <property type="protein sequence ID" value="KRR01082.1"/>
    <property type="molecule type" value="Genomic_DNA"/>
</dbReference>